<keyword evidence="8" id="KW-1185">Reference proteome</keyword>
<dbReference type="GO" id="GO:0042026">
    <property type="term" value="P:protein refolding"/>
    <property type="evidence" value="ECO:0007669"/>
    <property type="project" value="TreeGrafter"/>
</dbReference>
<dbReference type="GO" id="GO:0005737">
    <property type="term" value="C:cytoplasm"/>
    <property type="evidence" value="ECO:0007669"/>
    <property type="project" value="UniProtKB-SubCell"/>
</dbReference>
<dbReference type="GO" id="GO:0044183">
    <property type="term" value="F:protein folding chaperone"/>
    <property type="evidence" value="ECO:0007669"/>
    <property type="project" value="TreeGrafter"/>
</dbReference>
<dbReference type="SUPFAM" id="SSF64397">
    <property type="entry name" value="Hsp33 domain"/>
    <property type="match status" value="1"/>
</dbReference>
<evidence type="ECO:0000256" key="1">
    <source>
        <dbReference type="ARBA" id="ARBA00022490"/>
    </source>
</evidence>
<evidence type="ECO:0000256" key="3">
    <source>
        <dbReference type="ARBA" id="ARBA00023157"/>
    </source>
</evidence>
<dbReference type="Gene3D" id="1.10.287.480">
    <property type="entry name" value="helix hairpin bin"/>
    <property type="match status" value="1"/>
</dbReference>
<proteinExistence type="inferred from homology"/>
<dbReference type="AlphaFoldDB" id="A0A6N7QWB0"/>
<evidence type="ECO:0000256" key="5">
    <source>
        <dbReference type="ARBA" id="ARBA00023284"/>
    </source>
</evidence>
<dbReference type="NCBIfam" id="NF001033">
    <property type="entry name" value="PRK00114.1"/>
    <property type="match status" value="1"/>
</dbReference>
<comment type="caution">
    <text evidence="7">The sequence shown here is derived from an EMBL/GenBank/DDBJ whole genome shotgun (WGS) entry which is preliminary data.</text>
</comment>
<feature type="disulfide bond" description="Redox-active" evidence="6">
    <location>
        <begin position="264"/>
        <end position="267"/>
    </location>
</feature>
<evidence type="ECO:0000256" key="4">
    <source>
        <dbReference type="ARBA" id="ARBA00023186"/>
    </source>
</evidence>
<dbReference type="PIRSF" id="PIRSF005261">
    <property type="entry name" value="Heat_shock_Hsp33"/>
    <property type="match status" value="1"/>
</dbReference>
<dbReference type="PANTHER" id="PTHR30111">
    <property type="entry name" value="33 KDA CHAPERONIN"/>
    <property type="match status" value="1"/>
</dbReference>
<dbReference type="Proteomes" id="UP000433788">
    <property type="component" value="Unassembled WGS sequence"/>
</dbReference>
<dbReference type="SUPFAM" id="SSF118352">
    <property type="entry name" value="HSP33 redox switch-like"/>
    <property type="match status" value="1"/>
</dbReference>
<keyword evidence="1 6" id="KW-0963">Cytoplasm</keyword>
<comment type="function">
    <text evidence="6">Redox regulated molecular chaperone. Protects both thermally unfolding and oxidatively damaged proteins from irreversible aggregation. Plays an important role in the bacterial defense system toward oxidative stress.</text>
</comment>
<dbReference type="Gene3D" id="3.55.30.10">
    <property type="entry name" value="Hsp33 domain"/>
    <property type="match status" value="1"/>
</dbReference>
<dbReference type="InterPro" id="IPR016154">
    <property type="entry name" value="Heat_shock_Hsp33_C"/>
</dbReference>
<dbReference type="HAMAP" id="MF_00117">
    <property type="entry name" value="HslO"/>
    <property type="match status" value="1"/>
</dbReference>
<dbReference type="Pfam" id="PF01430">
    <property type="entry name" value="HSP33"/>
    <property type="match status" value="1"/>
</dbReference>
<keyword evidence="5 6" id="KW-0676">Redox-active center</keyword>
<evidence type="ECO:0000256" key="6">
    <source>
        <dbReference type="HAMAP-Rule" id="MF_00117"/>
    </source>
</evidence>
<dbReference type="CDD" id="cd00498">
    <property type="entry name" value="Hsp33"/>
    <property type="match status" value="1"/>
</dbReference>
<evidence type="ECO:0000256" key="2">
    <source>
        <dbReference type="ARBA" id="ARBA00022833"/>
    </source>
</evidence>
<evidence type="ECO:0000313" key="8">
    <source>
        <dbReference type="Proteomes" id="UP000433788"/>
    </source>
</evidence>
<dbReference type="Gene3D" id="3.90.1280.10">
    <property type="entry name" value="HSP33 redox switch-like"/>
    <property type="match status" value="1"/>
</dbReference>
<reference evidence="7 8" key="1">
    <citation type="submission" date="2019-11" db="EMBL/GenBank/DDBJ databases">
        <authorList>
            <person name="Zhang X.Y."/>
        </authorList>
    </citation>
    <scope>NUCLEOTIDE SEQUENCE [LARGE SCALE GENOMIC DNA]</scope>
    <source>
        <strain evidence="7 8">C176</strain>
    </source>
</reference>
<name>A0A6N7QWB0_9GAMM</name>
<gene>
    <name evidence="6" type="primary">hslO</name>
    <name evidence="7" type="ORF">GH984_07840</name>
</gene>
<comment type="similarity">
    <text evidence="6">Belongs to the HSP33 family.</text>
</comment>
<dbReference type="GO" id="GO:0051082">
    <property type="term" value="F:unfolded protein binding"/>
    <property type="evidence" value="ECO:0007669"/>
    <property type="project" value="UniProtKB-UniRule"/>
</dbReference>
<keyword evidence="4 6" id="KW-0143">Chaperone</keyword>
<protein>
    <recommendedName>
        <fullName evidence="6">33 kDa chaperonin</fullName>
    </recommendedName>
    <alternativeName>
        <fullName evidence="6">Heat shock protein 33 homolog</fullName>
        <shortName evidence="6">HSP33</shortName>
    </alternativeName>
</protein>
<accession>A0A6N7QWB0</accession>
<organism evidence="7 8">
    <name type="scientific">Spiribacter salilacus</name>
    <dbReference type="NCBI Taxonomy" id="2664894"/>
    <lineage>
        <taxon>Bacteria</taxon>
        <taxon>Pseudomonadati</taxon>
        <taxon>Pseudomonadota</taxon>
        <taxon>Gammaproteobacteria</taxon>
        <taxon>Chromatiales</taxon>
        <taxon>Ectothiorhodospiraceae</taxon>
        <taxon>Spiribacter</taxon>
    </lineage>
</organism>
<dbReference type="PANTHER" id="PTHR30111:SF1">
    <property type="entry name" value="33 KDA CHAPERONIN"/>
    <property type="match status" value="1"/>
</dbReference>
<dbReference type="InterPro" id="IPR016153">
    <property type="entry name" value="Heat_shock_Hsp33_N"/>
</dbReference>
<evidence type="ECO:0000313" key="7">
    <source>
        <dbReference type="EMBL" id="MRH78617.1"/>
    </source>
</evidence>
<sequence>MAEKDESDQLQRFIFDQADVRGQFVQLRETTQEVMHRGGYPPGVQRLIGEGLAAATLLAATLKYPSALTLQLQSNGPMALLLIQARSDGGLRAMARFNGEVPDGAPLSVQAPEGTLAITIEPDAEPDRYQGIVDVGGGTLAQALERYFLESEQLLTRVWLAAEGDAAAGLLLQRLPGQPGHDEDAWDRAGHLAATVQPEELLQLPPLTLLQRLFHEETIRLFDPLSYRFQCRCSEERVAAMLLSLGEEEIRETLAEEGQVEVRCEFCNALYPFDEVDVEALLTSPIARAPDSQRSH</sequence>
<keyword evidence="3 6" id="KW-1015">Disulfide bond</keyword>
<keyword evidence="2 6" id="KW-0862">Zinc</keyword>
<dbReference type="InterPro" id="IPR000397">
    <property type="entry name" value="Heat_shock_Hsp33"/>
</dbReference>
<feature type="disulfide bond" description="Redox-active" evidence="6">
    <location>
        <begin position="231"/>
        <end position="233"/>
    </location>
</feature>
<dbReference type="RefSeq" id="WP_153719673.1">
    <property type="nucleotide sequence ID" value="NZ_WJPP01000004.1"/>
</dbReference>
<dbReference type="EMBL" id="WJPP01000004">
    <property type="protein sequence ID" value="MRH78617.1"/>
    <property type="molecule type" value="Genomic_DNA"/>
</dbReference>
<comment type="subcellular location">
    <subcellularLocation>
        <location evidence="6">Cytoplasm</location>
    </subcellularLocation>
</comment>
<dbReference type="InterPro" id="IPR023212">
    <property type="entry name" value="Hsp33_helix_hairpin_bin_dom_sf"/>
</dbReference>
<comment type="PTM">
    <text evidence="6">Under oxidizing conditions two disulfide bonds are formed involving the reactive cysteines. Under reducing conditions zinc is bound to the reactive cysteines and the protein is inactive.</text>
</comment>